<name>A0A4S2JTG0_9HYME</name>
<feature type="region of interest" description="Disordered" evidence="1">
    <location>
        <begin position="774"/>
        <end position="806"/>
    </location>
</feature>
<dbReference type="EMBL" id="QBLH01003302">
    <property type="protein sequence ID" value="TGZ39755.1"/>
    <property type="molecule type" value="Genomic_DNA"/>
</dbReference>
<comment type="caution">
    <text evidence="2">The sequence shown here is derived from an EMBL/GenBank/DDBJ whole genome shotgun (WGS) entry which is preliminary data.</text>
</comment>
<evidence type="ECO:0000256" key="1">
    <source>
        <dbReference type="SAM" id="MobiDB-lite"/>
    </source>
</evidence>
<evidence type="ECO:0000313" key="3">
    <source>
        <dbReference type="Proteomes" id="UP000310200"/>
    </source>
</evidence>
<feature type="compositionally biased region" description="Acidic residues" evidence="1">
    <location>
        <begin position="550"/>
        <end position="561"/>
    </location>
</feature>
<dbReference type="AlphaFoldDB" id="A0A4S2JTG0"/>
<sequence>MIEEQGVSNGDMGVPTNQWLPGESCYSCRVMQPCAVIFRCPRDAESPRLLMHDSCSMPPVGTLADDGTRMLIHQQSVLFFFFDGRRRKNESSPRMTSPTALKKARTDKANTTMRSESIILEERNGELENRAEKVGYRRITVWPTIGGDISNIVKPLIIILVLVSVYRIRRILPRPPLPFPGYLGGRRRLGDVFRCFCPTLITMLLHSLRRFSNKRTPQFPPQPVPPSPSFTSRALDAGSGDRYNFGERLISEAELASCIAVFGLKIDRETWTSVAAVQLRERGDQKKTDRSSGERSRTLCVFFELKGGQLLIFPGGTSVIRHATHGVIYASRSYEREHGHWTRITRFDPLLPRLLPPSSLSRRAFTVDIHAVVASRLSVSIPGELSHSSCAEPEKSNEALVGSTNVYRPRDPWRTRYVNLPGGTLRGGIIHGIANPGVDRHVGTRWFQTTANPRFRSHSRRRRGFRWKFSLLVPRRTVGGETDRGSETRRKGGQDGVREVRLRRNLITCQNADNSTVWSSNVSRYPFPRMATTTSSRSRQKGFQPFLYPGDDDVDDNDEQDGPSSAQYEMCSTGMTIECLRSACAEWAREEEPIKDAMRVCSCTTRRVSFRPPGCPDFIVPGALITSKCFRRLYQIAAPGTGIALFFAGKGAMRKIQMTIERAAKGALTSVPLSRRISKRLGGIAGIQDRIPRAETNRTRDGRARAFRECEDGGHGRGGVGKERERERVGCRSTSSWPGVKTRTREGGEGKGWRGCWCPLVEVGDRGGGWVRERETRNRRRKRQQKVDRGKEHVGKKGEKGRVRERESRFLRDSCVRYHRVQHSLSAATQRWKARDAGRKNAMRKRRKGEGGREKGRRKEEDEESRTSPPRGMSLPRHSLGTGIMKSSSWGTSWLYFAGIRRRRRASCNGKILNSPATRRGASTVRPRFEGLLLVHFVRGHPLSRF</sequence>
<proteinExistence type="predicted"/>
<feature type="compositionally biased region" description="Basic and acidic residues" evidence="1">
    <location>
        <begin position="785"/>
        <end position="806"/>
    </location>
</feature>
<feature type="compositionally biased region" description="Basic and acidic residues" evidence="1">
    <location>
        <begin position="849"/>
        <end position="860"/>
    </location>
</feature>
<gene>
    <name evidence="2" type="ORF">DBV15_09687</name>
</gene>
<keyword evidence="3" id="KW-1185">Reference proteome</keyword>
<feature type="region of interest" description="Disordered" evidence="1">
    <location>
        <begin position="88"/>
        <end position="108"/>
    </location>
</feature>
<feature type="region of interest" description="Disordered" evidence="1">
    <location>
        <begin position="709"/>
        <end position="748"/>
    </location>
</feature>
<organism evidence="2 3">
    <name type="scientific">Temnothorax longispinosus</name>
    <dbReference type="NCBI Taxonomy" id="300112"/>
    <lineage>
        <taxon>Eukaryota</taxon>
        <taxon>Metazoa</taxon>
        <taxon>Ecdysozoa</taxon>
        <taxon>Arthropoda</taxon>
        <taxon>Hexapoda</taxon>
        <taxon>Insecta</taxon>
        <taxon>Pterygota</taxon>
        <taxon>Neoptera</taxon>
        <taxon>Endopterygota</taxon>
        <taxon>Hymenoptera</taxon>
        <taxon>Apocrita</taxon>
        <taxon>Aculeata</taxon>
        <taxon>Formicoidea</taxon>
        <taxon>Formicidae</taxon>
        <taxon>Myrmicinae</taxon>
        <taxon>Temnothorax</taxon>
    </lineage>
</organism>
<feature type="compositionally biased region" description="Basic and acidic residues" evidence="1">
    <location>
        <begin position="709"/>
        <end position="730"/>
    </location>
</feature>
<accession>A0A4S2JTG0</accession>
<dbReference type="Proteomes" id="UP000310200">
    <property type="component" value="Unassembled WGS sequence"/>
</dbReference>
<protein>
    <submittedName>
        <fullName evidence="2">Uncharacterized protein</fullName>
    </submittedName>
</protein>
<evidence type="ECO:0000313" key="2">
    <source>
        <dbReference type="EMBL" id="TGZ39755.1"/>
    </source>
</evidence>
<feature type="region of interest" description="Disordered" evidence="1">
    <location>
        <begin position="826"/>
        <end position="882"/>
    </location>
</feature>
<feature type="region of interest" description="Disordered" evidence="1">
    <location>
        <begin position="531"/>
        <end position="566"/>
    </location>
</feature>
<reference evidence="2 3" key="1">
    <citation type="journal article" date="2019" name="Philos. Trans. R. Soc. Lond., B, Biol. Sci.">
        <title>Ant behaviour and brain gene expression of defending hosts depend on the ecological success of the intruding social parasite.</title>
        <authorList>
            <person name="Kaur R."/>
            <person name="Stoldt M."/>
            <person name="Jongepier E."/>
            <person name="Feldmeyer B."/>
            <person name="Menzel F."/>
            <person name="Bornberg-Bauer E."/>
            <person name="Foitzik S."/>
        </authorList>
    </citation>
    <scope>NUCLEOTIDE SEQUENCE [LARGE SCALE GENOMIC DNA]</scope>
    <source>
        <tissue evidence="2">Whole body</tissue>
    </source>
</reference>